<feature type="transmembrane region" description="Helical" evidence="8">
    <location>
        <begin position="174"/>
        <end position="195"/>
    </location>
</feature>
<organism evidence="10 11">
    <name type="scientific">Candidatus Beckwithbacteria bacterium CG10_big_fil_rev_8_21_14_0_10_34_10</name>
    <dbReference type="NCBI Taxonomy" id="1974495"/>
    <lineage>
        <taxon>Bacteria</taxon>
        <taxon>Candidatus Beckwithiibacteriota</taxon>
    </lineage>
</organism>
<dbReference type="InterPro" id="IPR004268">
    <property type="entry name" value="MurJ"/>
</dbReference>
<feature type="transmembrane region" description="Helical" evidence="8">
    <location>
        <begin position="364"/>
        <end position="386"/>
    </location>
</feature>
<keyword evidence="3 8" id="KW-0812">Transmembrane</keyword>
<feature type="transmembrane region" description="Helical" evidence="8">
    <location>
        <begin position="46"/>
        <end position="63"/>
    </location>
</feature>
<keyword evidence="2 8" id="KW-1003">Cell membrane</keyword>
<comment type="subcellular location">
    <subcellularLocation>
        <location evidence="1 8">Cell membrane</location>
        <topology evidence="1 8">Multi-pass membrane protein</topology>
    </subcellularLocation>
</comment>
<evidence type="ECO:0000256" key="4">
    <source>
        <dbReference type="ARBA" id="ARBA00022960"/>
    </source>
</evidence>
<dbReference type="GO" id="GO:0008360">
    <property type="term" value="P:regulation of cell shape"/>
    <property type="evidence" value="ECO:0007669"/>
    <property type="project" value="UniProtKB-UniRule"/>
</dbReference>
<keyword evidence="6 8" id="KW-1133">Transmembrane helix</keyword>
<evidence type="ECO:0000256" key="5">
    <source>
        <dbReference type="ARBA" id="ARBA00022984"/>
    </source>
</evidence>
<dbReference type="GO" id="GO:0015648">
    <property type="term" value="F:lipid-linked peptidoglycan transporter activity"/>
    <property type="evidence" value="ECO:0007669"/>
    <property type="project" value="UniProtKB-UniRule"/>
</dbReference>
<protein>
    <recommendedName>
        <fullName evidence="8">Probable lipid II flippase MurJ</fullName>
    </recommendedName>
</protein>
<feature type="transmembrane region" description="Helical" evidence="8">
    <location>
        <begin position="201"/>
        <end position="221"/>
    </location>
</feature>
<keyword evidence="8 9" id="KW-0813">Transport</keyword>
<comment type="caution">
    <text evidence="10">The sequence shown here is derived from an EMBL/GenBank/DDBJ whole genome shotgun (WGS) entry which is preliminary data.</text>
</comment>
<dbReference type="GO" id="GO:0005886">
    <property type="term" value="C:plasma membrane"/>
    <property type="evidence" value="ECO:0007669"/>
    <property type="project" value="UniProtKB-SubCell"/>
</dbReference>
<evidence type="ECO:0000256" key="3">
    <source>
        <dbReference type="ARBA" id="ARBA00022692"/>
    </source>
</evidence>
<evidence type="ECO:0000256" key="6">
    <source>
        <dbReference type="ARBA" id="ARBA00022989"/>
    </source>
</evidence>
<feature type="transmembrane region" description="Helical" evidence="8">
    <location>
        <begin position="328"/>
        <end position="352"/>
    </location>
</feature>
<dbReference type="UniPathway" id="UPA00219"/>
<feature type="transmembrane region" description="Helical" evidence="8">
    <location>
        <begin position="98"/>
        <end position="121"/>
    </location>
</feature>
<feature type="transmembrane region" description="Helical" evidence="8">
    <location>
        <begin position="141"/>
        <end position="162"/>
    </location>
</feature>
<dbReference type="Pfam" id="PF03023">
    <property type="entry name" value="MurJ"/>
    <property type="match status" value="1"/>
</dbReference>
<dbReference type="PRINTS" id="PR01806">
    <property type="entry name" value="VIRFACTRMVIN"/>
</dbReference>
<evidence type="ECO:0000313" key="11">
    <source>
        <dbReference type="Proteomes" id="UP000230093"/>
    </source>
</evidence>
<reference evidence="11" key="1">
    <citation type="submission" date="2017-09" db="EMBL/GenBank/DDBJ databases">
        <title>Depth-based differentiation of microbial function through sediment-hosted aquifers and enrichment of novel symbionts in the deep terrestrial subsurface.</title>
        <authorList>
            <person name="Probst A.J."/>
            <person name="Ladd B."/>
            <person name="Jarett J.K."/>
            <person name="Geller-Mcgrath D.E."/>
            <person name="Sieber C.M.K."/>
            <person name="Emerson J.B."/>
            <person name="Anantharaman K."/>
            <person name="Thomas B.C."/>
            <person name="Malmstrom R."/>
            <person name="Stieglmeier M."/>
            <person name="Klingl A."/>
            <person name="Woyke T."/>
            <person name="Ryan C.M."/>
            <person name="Banfield J.F."/>
        </authorList>
    </citation>
    <scope>NUCLEOTIDE SEQUENCE [LARGE SCALE GENOMIC DNA]</scope>
</reference>
<dbReference type="PANTHER" id="PTHR47019:SF1">
    <property type="entry name" value="LIPID II FLIPPASE MURJ"/>
    <property type="match status" value="1"/>
</dbReference>
<dbReference type="GO" id="GO:0009252">
    <property type="term" value="P:peptidoglycan biosynthetic process"/>
    <property type="evidence" value="ECO:0007669"/>
    <property type="project" value="UniProtKB-UniRule"/>
</dbReference>
<evidence type="ECO:0000313" key="10">
    <source>
        <dbReference type="EMBL" id="PIS09311.1"/>
    </source>
</evidence>
<sequence length="559" mass="62162">MKAKNNILRNGALILLSRQTNILSAATVIMVNVAASRILGLIRDRLLASYFGSSATLGVYFAAFRLPDMIFQLLVMGALATAFIPVMTSLISKKKKELAWQVASSVLNIGLVGFFVLSIFICFYAKKLSQLIAPGFNQEELVLMANLTRVMIVAQFFFILSNYLTGILQSFKRFLIPALAPVLYNLGIIVGIIFLSPKLGIYGPALGVIIGTFLHFIIQLPQAKSLGLKYRLTFNWRQKEVKEIGRLMLPRTIGLAVSQIDYTVDVALASLISASSLIYLNFAQHLQLLPVGLFGATIAQAALPTLAEEGDKKDLGNFKKTLSTSFQQIIFLVMPFSVLLIILRVPVVRLVFGAARFDWQATLLTGQVLAFFSLSLFAQAAVHILARAFYALRDTKTPVFIGALSVLTNVFTSIYFILVLKLPVWGLGLSTSIANILNASLLLIFLNKKVKGFKEQRLFHSSLKIFIVSFITAFALYIPMKLLDQLVFDTTRVGGLLLLTIIASLFGFAVYFFLSWLFRVEIFMSFSKLFERAEDFQKILRGKSLEPIEVHDESTQFHS</sequence>
<dbReference type="HAMAP" id="MF_02078">
    <property type="entry name" value="MurJ_MviN"/>
    <property type="match status" value="1"/>
</dbReference>
<keyword evidence="8 9" id="KW-0961">Cell wall biogenesis/degradation</keyword>
<dbReference type="GO" id="GO:0071555">
    <property type="term" value="P:cell wall organization"/>
    <property type="evidence" value="ECO:0007669"/>
    <property type="project" value="UniProtKB-UniRule"/>
</dbReference>
<evidence type="ECO:0000256" key="7">
    <source>
        <dbReference type="ARBA" id="ARBA00023136"/>
    </source>
</evidence>
<accession>A0A2H0W9H7</accession>
<evidence type="ECO:0000256" key="8">
    <source>
        <dbReference type="HAMAP-Rule" id="MF_02078"/>
    </source>
</evidence>
<feature type="transmembrane region" description="Helical" evidence="8">
    <location>
        <begin position="498"/>
        <end position="518"/>
    </location>
</feature>
<dbReference type="AlphaFoldDB" id="A0A2H0W9H7"/>
<comment type="pathway">
    <text evidence="8">Cell wall biogenesis; peptidoglycan biosynthesis.</text>
</comment>
<feature type="transmembrane region" description="Helical" evidence="8">
    <location>
        <begin position="424"/>
        <end position="446"/>
    </location>
</feature>
<evidence type="ECO:0000256" key="2">
    <source>
        <dbReference type="ARBA" id="ARBA00022475"/>
    </source>
</evidence>
<feature type="transmembrane region" description="Helical" evidence="8">
    <location>
        <begin position="458"/>
        <end position="478"/>
    </location>
</feature>
<keyword evidence="4 8" id="KW-0133">Cell shape</keyword>
<dbReference type="GO" id="GO:0034204">
    <property type="term" value="P:lipid translocation"/>
    <property type="evidence" value="ECO:0007669"/>
    <property type="project" value="TreeGrafter"/>
</dbReference>
<dbReference type="CDD" id="cd13123">
    <property type="entry name" value="MATE_MurJ_like"/>
    <property type="match status" value="1"/>
</dbReference>
<feature type="transmembrane region" description="Helical" evidence="8">
    <location>
        <begin position="398"/>
        <end position="418"/>
    </location>
</feature>
<comment type="similarity">
    <text evidence="8 9">Belongs to the MurJ/MviN family.</text>
</comment>
<gene>
    <name evidence="10" type="primary">mviN</name>
    <name evidence="8" type="synonym">murJ</name>
    <name evidence="10" type="ORF">COT75_02280</name>
</gene>
<comment type="function">
    <text evidence="8 9">Involved in peptidoglycan biosynthesis. Transports lipid-linked peptidoglycan precursors from the inner to the outer leaflet of the cytoplasmic membrane.</text>
</comment>
<proteinExistence type="inferred from homology"/>
<keyword evidence="5 8" id="KW-0573">Peptidoglycan synthesis</keyword>
<dbReference type="NCBIfam" id="TIGR01695">
    <property type="entry name" value="murJ_mviN"/>
    <property type="match status" value="1"/>
</dbReference>
<dbReference type="PANTHER" id="PTHR47019">
    <property type="entry name" value="LIPID II FLIPPASE MURJ"/>
    <property type="match status" value="1"/>
</dbReference>
<feature type="transmembrane region" description="Helical" evidence="8">
    <location>
        <begin position="69"/>
        <end position="91"/>
    </location>
</feature>
<keyword evidence="7 8" id="KW-0472">Membrane</keyword>
<evidence type="ECO:0000256" key="1">
    <source>
        <dbReference type="ARBA" id="ARBA00004651"/>
    </source>
</evidence>
<dbReference type="InterPro" id="IPR051050">
    <property type="entry name" value="Lipid_II_flippase_MurJ/MviN"/>
</dbReference>
<dbReference type="EMBL" id="PEZT01000012">
    <property type="protein sequence ID" value="PIS09311.1"/>
    <property type="molecule type" value="Genomic_DNA"/>
</dbReference>
<evidence type="ECO:0000256" key="9">
    <source>
        <dbReference type="PIRNR" id="PIRNR002869"/>
    </source>
</evidence>
<dbReference type="Proteomes" id="UP000230093">
    <property type="component" value="Unassembled WGS sequence"/>
</dbReference>
<dbReference type="PIRSF" id="PIRSF002869">
    <property type="entry name" value="MviN"/>
    <property type="match status" value="1"/>
</dbReference>
<name>A0A2H0W9H7_9BACT</name>